<dbReference type="InterPro" id="IPR014345">
    <property type="entry name" value="XrtA_polysacc_chain"/>
</dbReference>
<keyword evidence="6" id="KW-0175">Coiled coil</keyword>
<accession>A0A6L6QNZ4</accession>
<sequence>MEQLFSQLLSSLKGIWKHRWTGFCISWLVVLAGWAKVYSLPNEYQSAARVFVDTQSILKPLMVSMTSVPNVEQQVAIMSRTLLSRPNIERVLRMVDLDVRAISPRQHDEMVDDLMKRIQINGTGSYDIYTISYTHSDPRQVRDVVQALLAIFVEGSFKGKRGDSEKAVQFIDDQIKSYETRLLSAESSVKDFRLKNNFLLPREGQDYNGKLLAASDALAGAQLELAEAEQARKAVEAQLGGDEPILATVGAPGETSELDSRISALNKNLDSLRTQFTEQHPDVVATLRLIAQLEEKRQQEKQKQPDPSDMARQYSPLYQQIKVALAEADAKVAALRARVEAMQLRHQQLQRQRDAVPELESQLGQLTRDYQINKDNYEKLIARREAAKLSGELTTTTEMMSFKIIDPPTMPQRPIGPNRVLYYSATLVLALVAGAAGALGLAELRPTFLSPADLRATTGLRVLGTISMNWTEDEKRRQWRDRIGFGAGSACLLLGYGGVMLYTLLFQ</sequence>
<feature type="transmembrane region" description="Helical" evidence="7">
    <location>
        <begin position="483"/>
        <end position="505"/>
    </location>
</feature>
<feature type="transmembrane region" description="Helical" evidence="7">
    <location>
        <begin position="420"/>
        <end position="442"/>
    </location>
</feature>
<dbReference type="NCBIfam" id="TIGR03007">
    <property type="entry name" value="pepcterm_ChnLen"/>
    <property type="match status" value="1"/>
</dbReference>
<reference evidence="9 10" key="1">
    <citation type="submission" date="2019-11" db="EMBL/GenBank/DDBJ databases">
        <title>Type strains purchased from KCTC, JCM and DSMZ.</title>
        <authorList>
            <person name="Lu H."/>
        </authorList>
    </citation>
    <scope>NUCLEOTIDE SEQUENCE [LARGE SCALE GENOMIC DNA]</scope>
    <source>
        <strain evidence="9 10">JCM 31587</strain>
    </source>
</reference>
<evidence type="ECO:0000256" key="1">
    <source>
        <dbReference type="ARBA" id="ARBA00004651"/>
    </source>
</evidence>
<evidence type="ECO:0000259" key="8">
    <source>
        <dbReference type="Pfam" id="PF02706"/>
    </source>
</evidence>
<name>A0A6L6QNZ4_9BURK</name>
<dbReference type="OrthoDB" id="9795292at2"/>
<keyword evidence="4 7" id="KW-1133">Transmembrane helix</keyword>
<evidence type="ECO:0000256" key="2">
    <source>
        <dbReference type="ARBA" id="ARBA00022475"/>
    </source>
</evidence>
<keyword evidence="2" id="KW-1003">Cell membrane</keyword>
<keyword evidence="5 7" id="KW-0472">Membrane</keyword>
<dbReference type="PANTHER" id="PTHR32309">
    <property type="entry name" value="TYROSINE-PROTEIN KINASE"/>
    <property type="match status" value="1"/>
</dbReference>
<evidence type="ECO:0000256" key="4">
    <source>
        <dbReference type="ARBA" id="ARBA00022989"/>
    </source>
</evidence>
<comment type="subcellular location">
    <subcellularLocation>
        <location evidence="1">Cell membrane</location>
        <topology evidence="1">Multi-pass membrane protein</topology>
    </subcellularLocation>
</comment>
<evidence type="ECO:0000256" key="7">
    <source>
        <dbReference type="SAM" id="Phobius"/>
    </source>
</evidence>
<feature type="coiled-coil region" evidence="6">
    <location>
        <begin position="211"/>
        <end position="369"/>
    </location>
</feature>
<dbReference type="GO" id="GO:0004713">
    <property type="term" value="F:protein tyrosine kinase activity"/>
    <property type="evidence" value="ECO:0007669"/>
    <property type="project" value="TreeGrafter"/>
</dbReference>
<feature type="domain" description="Polysaccharide chain length determinant N-terminal" evidence="8">
    <location>
        <begin position="12"/>
        <end position="93"/>
    </location>
</feature>
<dbReference type="AlphaFoldDB" id="A0A6L6QNZ4"/>
<evidence type="ECO:0000256" key="5">
    <source>
        <dbReference type="ARBA" id="ARBA00023136"/>
    </source>
</evidence>
<proteinExistence type="predicted"/>
<dbReference type="RefSeq" id="WP_155456852.1">
    <property type="nucleotide sequence ID" value="NZ_WNKX01000030.1"/>
</dbReference>
<comment type="caution">
    <text evidence="9">The sequence shown here is derived from an EMBL/GenBank/DDBJ whole genome shotgun (WGS) entry which is preliminary data.</text>
</comment>
<dbReference type="InterPro" id="IPR003856">
    <property type="entry name" value="LPS_length_determ_N"/>
</dbReference>
<evidence type="ECO:0000313" key="10">
    <source>
        <dbReference type="Proteomes" id="UP000472320"/>
    </source>
</evidence>
<organism evidence="9 10">
    <name type="scientific">Massilia eburnea</name>
    <dbReference type="NCBI Taxonomy" id="1776165"/>
    <lineage>
        <taxon>Bacteria</taxon>
        <taxon>Pseudomonadati</taxon>
        <taxon>Pseudomonadota</taxon>
        <taxon>Betaproteobacteria</taxon>
        <taxon>Burkholderiales</taxon>
        <taxon>Oxalobacteraceae</taxon>
        <taxon>Telluria group</taxon>
        <taxon>Massilia</taxon>
    </lineage>
</organism>
<dbReference type="Proteomes" id="UP000472320">
    <property type="component" value="Unassembled WGS sequence"/>
</dbReference>
<protein>
    <submittedName>
        <fullName evidence="9">Chain length-determining protein</fullName>
    </submittedName>
</protein>
<evidence type="ECO:0000256" key="3">
    <source>
        <dbReference type="ARBA" id="ARBA00022692"/>
    </source>
</evidence>
<dbReference type="EMBL" id="WNKX01000030">
    <property type="protein sequence ID" value="MTW13940.1"/>
    <property type="molecule type" value="Genomic_DNA"/>
</dbReference>
<evidence type="ECO:0000256" key="6">
    <source>
        <dbReference type="SAM" id="Coils"/>
    </source>
</evidence>
<dbReference type="InterPro" id="IPR050445">
    <property type="entry name" value="Bact_polysacc_biosynth/exp"/>
</dbReference>
<gene>
    <name evidence="9" type="ORF">GM658_25330</name>
</gene>
<keyword evidence="10" id="KW-1185">Reference proteome</keyword>
<keyword evidence="3 7" id="KW-0812">Transmembrane</keyword>
<evidence type="ECO:0000313" key="9">
    <source>
        <dbReference type="EMBL" id="MTW13940.1"/>
    </source>
</evidence>
<dbReference type="GO" id="GO:0005886">
    <property type="term" value="C:plasma membrane"/>
    <property type="evidence" value="ECO:0007669"/>
    <property type="project" value="UniProtKB-SubCell"/>
</dbReference>
<dbReference type="Pfam" id="PF02706">
    <property type="entry name" value="Wzz"/>
    <property type="match status" value="1"/>
</dbReference>
<dbReference type="PANTHER" id="PTHR32309:SF13">
    <property type="entry name" value="FERRIC ENTEROBACTIN TRANSPORT PROTEIN FEPE"/>
    <property type="match status" value="1"/>
</dbReference>